<evidence type="ECO:0000313" key="2">
    <source>
        <dbReference type="Proteomes" id="UP000799302"/>
    </source>
</evidence>
<evidence type="ECO:0000313" key="1">
    <source>
        <dbReference type="EMBL" id="KAF2673597.1"/>
    </source>
</evidence>
<sequence length="161" mass="17971">MSFLCIANRQNGSASFHSILSSISSVSVFLTYRSKSEDCHGLVAVVVEDLDQSSWNLVQMKNKSATRASTVPPKKYCGTSCDSAICCASSLTLLLLRLMLTLRSKAAAAINHGSYMTTDEEHRRAWWSLPDTSYRPLLYAQKTVSDQDYCILVHKKDRLKK</sequence>
<organism evidence="1 2">
    <name type="scientific">Microthyrium microscopicum</name>
    <dbReference type="NCBI Taxonomy" id="703497"/>
    <lineage>
        <taxon>Eukaryota</taxon>
        <taxon>Fungi</taxon>
        <taxon>Dikarya</taxon>
        <taxon>Ascomycota</taxon>
        <taxon>Pezizomycotina</taxon>
        <taxon>Dothideomycetes</taxon>
        <taxon>Dothideomycetes incertae sedis</taxon>
        <taxon>Microthyriales</taxon>
        <taxon>Microthyriaceae</taxon>
        <taxon>Microthyrium</taxon>
    </lineage>
</organism>
<keyword evidence="2" id="KW-1185">Reference proteome</keyword>
<proteinExistence type="predicted"/>
<dbReference type="Proteomes" id="UP000799302">
    <property type="component" value="Unassembled WGS sequence"/>
</dbReference>
<protein>
    <submittedName>
        <fullName evidence="1">Uncharacterized protein</fullName>
    </submittedName>
</protein>
<dbReference type="EMBL" id="MU004231">
    <property type="protein sequence ID" value="KAF2673597.1"/>
    <property type="molecule type" value="Genomic_DNA"/>
</dbReference>
<reference evidence="1" key="1">
    <citation type="journal article" date="2020" name="Stud. Mycol.">
        <title>101 Dothideomycetes genomes: a test case for predicting lifestyles and emergence of pathogens.</title>
        <authorList>
            <person name="Haridas S."/>
            <person name="Albert R."/>
            <person name="Binder M."/>
            <person name="Bloem J."/>
            <person name="Labutti K."/>
            <person name="Salamov A."/>
            <person name="Andreopoulos B."/>
            <person name="Baker S."/>
            <person name="Barry K."/>
            <person name="Bills G."/>
            <person name="Bluhm B."/>
            <person name="Cannon C."/>
            <person name="Castanera R."/>
            <person name="Culley D."/>
            <person name="Daum C."/>
            <person name="Ezra D."/>
            <person name="Gonzalez J."/>
            <person name="Henrissat B."/>
            <person name="Kuo A."/>
            <person name="Liang C."/>
            <person name="Lipzen A."/>
            <person name="Lutzoni F."/>
            <person name="Magnuson J."/>
            <person name="Mondo S."/>
            <person name="Nolan M."/>
            <person name="Ohm R."/>
            <person name="Pangilinan J."/>
            <person name="Park H.-J."/>
            <person name="Ramirez L."/>
            <person name="Alfaro M."/>
            <person name="Sun H."/>
            <person name="Tritt A."/>
            <person name="Yoshinaga Y."/>
            <person name="Zwiers L.-H."/>
            <person name="Turgeon B."/>
            <person name="Goodwin S."/>
            <person name="Spatafora J."/>
            <person name="Crous P."/>
            <person name="Grigoriev I."/>
        </authorList>
    </citation>
    <scope>NUCLEOTIDE SEQUENCE</scope>
    <source>
        <strain evidence="1">CBS 115976</strain>
    </source>
</reference>
<dbReference type="AlphaFoldDB" id="A0A6A6UQD4"/>
<name>A0A6A6UQD4_9PEZI</name>
<gene>
    <name evidence="1" type="ORF">BT63DRAFT_161069</name>
</gene>
<accession>A0A6A6UQD4</accession>